<dbReference type="STRING" id="469383.Cwoe_3054"/>
<feature type="transmembrane region" description="Helical" evidence="2">
    <location>
        <begin position="162"/>
        <end position="183"/>
    </location>
</feature>
<feature type="transmembrane region" description="Helical" evidence="2">
    <location>
        <begin position="15"/>
        <end position="34"/>
    </location>
</feature>
<gene>
    <name evidence="4" type="ordered locus">Cwoe_3054</name>
</gene>
<dbReference type="KEGG" id="cwo:Cwoe_3054"/>
<dbReference type="PANTHER" id="PTHR30487">
    <property type="entry name" value="TYPE 4 PREPILIN-LIKE PROTEINS LEADER PEPTIDE-PROCESSING ENZYME"/>
    <property type="match status" value="1"/>
</dbReference>
<comment type="similarity">
    <text evidence="1">Belongs to the peptidase A24 family.</text>
</comment>
<dbReference type="PANTHER" id="PTHR30487:SF0">
    <property type="entry name" value="PREPILIN LEADER PEPTIDASE_N-METHYLTRANSFERASE-RELATED"/>
    <property type="match status" value="1"/>
</dbReference>
<dbReference type="eggNOG" id="COG1989">
    <property type="taxonomic scope" value="Bacteria"/>
</dbReference>
<feature type="transmembrane region" description="Helical" evidence="2">
    <location>
        <begin position="41"/>
        <end position="59"/>
    </location>
</feature>
<organism evidence="4 5">
    <name type="scientific">Conexibacter woesei (strain DSM 14684 / CCUG 47730 / CIP 108061 / JCM 11494 / NBRC 100937 / ID131577)</name>
    <dbReference type="NCBI Taxonomy" id="469383"/>
    <lineage>
        <taxon>Bacteria</taxon>
        <taxon>Bacillati</taxon>
        <taxon>Actinomycetota</taxon>
        <taxon>Thermoleophilia</taxon>
        <taxon>Solirubrobacterales</taxon>
        <taxon>Conexibacteraceae</taxon>
        <taxon>Conexibacter</taxon>
    </lineage>
</organism>
<keyword evidence="2" id="KW-0812">Transmembrane</keyword>
<evidence type="ECO:0000313" key="4">
    <source>
        <dbReference type="EMBL" id="ADB51473.1"/>
    </source>
</evidence>
<dbReference type="Gene3D" id="1.20.120.1220">
    <property type="match status" value="1"/>
</dbReference>
<reference evidence="4 5" key="1">
    <citation type="journal article" date="2010" name="Stand. Genomic Sci.">
        <title>Complete genome sequence of Conexibacter woesei type strain (ID131577).</title>
        <authorList>
            <person name="Pukall R."/>
            <person name="Lapidus A."/>
            <person name="Glavina Del Rio T."/>
            <person name="Copeland A."/>
            <person name="Tice H."/>
            <person name="Cheng J.-F."/>
            <person name="Lucas S."/>
            <person name="Chen F."/>
            <person name="Nolan M."/>
            <person name="Bruce D."/>
            <person name="Goodwin L."/>
            <person name="Pitluck S."/>
            <person name="Mavromatis K."/>
            <person name="Ivanova N."/>
            <person name="Ovchinnikova G."/>
            <person name="Pati A."/>
            <person name="Chen A."/>
            <person name="Palaniappan K."/>
            <person name="Land M."/>
            <person name="Hauser L."/>
            <person name="Chang Y.-J."/>
            <person name="Jeffries C.D."/>
            <person name="Chain P."/>
            <person name="Meincke L."/>
            <person name="Sims D."/>
            <person name="Brettin T."/>
            <person name="Detter J.C."/>
            <person name="Rohde M."/>
            <person name="Goeker M."/>
            <person name="Bristow J."/>
            <person name="Eisen J.A."/>
            <person name="Markowitz V."/>
            <person name="Kyrpides N.C."/>
            <person name="Klenk H.-P."/>
            <person name="Hugenholtz P."/>
        </authorList>
    </citation>
    <scope>NUCLEOTIDE SEQUENCE [LARGE SCALE GENOMIC DNA]</scope>
    <source>
        <strain evidence="5">DSM 14684 / CIP 108061 / JCM 11494 / NBRC 100937 / ID131577</strain>
    </source>
</reference>
<dbReference type="InterPro" id="IPR050882">
    <property type="entry name" value="Prepilin_peptidase/N-MTase"/>
</dbReference>
<feature type="transmembrane region" description="Helical" evidence="2">
    <location>
        <begin position="89"/>
        <end position="106"/>
    </location>
</feature>
<name>D3FCW1_CONWI</name>
<dbReference type="Pfam" id="PF01478">
    <property type="entry name" value="Peptidase_A24"/>
    <property type="match status" value="1"/>
</dbReference>
<sequence length="191" mass="18676" precursor="true">MARVRGDLAHVRRHAPLAVALWALLAGGVVLTAASPRDVALGLVLTALLVPIALIDVAVRLIPNWATAAGAFAAVALGLATDPAAVGDQLLAGAAAAALLLLAALARPGDMGMGDVKLAGMLGLFLGAEVAVALLAGFVAAALAGLVLLIRHGAAGARRATLPLGPFLALGAAVALYAGAPLLDAYLTGLG</sequence>
<dbReference type="GO" id="GO:0006465">
    <property type="term" value="P:signal peptide processing"/>
    <property type="evidence" value="ECO:0007669"/>
    <property type="project" value="TreeGrafter"/>
</dbReference>
<accession>D3FCW1</accession>
<dbReference type="HOGENOM" id="CLU_057101_2_1_11"/>
<dbReference type="GO" id="GO:0005886">
    <property type="term" value="C:plasma membrane"/>
    <property type="evidence" value="ECO:0007669"/>
    <property type="project" value="TreeGrafter"/>
</dbReference>
<evidence type="ECO:0000256" key="2">
    <source>
        <dbReference type="SAM" id="Phobius"/>
    </source>
</evidence>
<dbReference type="EMBL" id="CP001854">
    <property type="protein sequence ID" value="ADB51473.1"/>
    <property type="molecule type" value="Genomic_DNA"/>
</dbReference>
<proteinExistence type="inferred from homology"/>
<feature type="transmembrane region" description="Helical" evidence="2">
    <location>
        <begin position="118"/>
        <end position="150"/>
    </location>
</feature>
<keyword evidence="2" id="KW-0472">Membrane</keyword>
<evidence type="ECO:0000259" key="3">
    <source>
        <dbReference type="Pfam" id="PF01478"/>
    </source>
</evidence>
<reference evidence="5" key="2">
    <citation type="submission" date="2010-01" db="EMBL/GenBank/DDBJ databases">
        <title>The complete genome of Conexibacter woesei DSM 14684.</title>
        <authorList>
            <consortium name="US DOE Joint Genome Institute (JGI-PGF)"/>
            <person name="Lucas S."/>
            <person name="Copeland A."/>
            <person name="Lapidus A."/>
            <person name="Glavina del Rio T."/>
            <person name="Dalin E."/>
            <person name="Tice H."/>
            <person name="Bruce D."/>
            <person name="Goodwin L."/>
            <person name="Pitluck S."/>
            <person name="Kyrpides N."/>
            <person name="Mavromatis K."/>
            <person name="Ivanova N."/>
            <person name="Mikhailova N."/>
            <person name="Chertkov O."/>
            <person name="Brettin T."/>
            <person name="Detter J.C."/>
            <person name="Han C."/>
            <person name="Larimer F."/>
            <person name="Land M."/>
            <person name="Hauser L."/>
            <person name="Markowitz V."/>
            <person name="Cheng J.-F."/>
            <person name="Hugenholtz P."/>
            <person name="Woyke T."/>
            <person name="Wu D."/>
            <person name="Pukall R."/>
            <person name="Steenblock K."/>
            <person name="Schneider S."/>
            <person name="Klenk H.-P."/>
            <person name="Eisen J.A."/>
        </authorList>
    </citation>
    <scope>NUCLEOTIDE SEQUENCE [LARGE SCALE GENOMIC DNA]</scope>
    <source>
        <strain evidence="5">DSM 14684 / CIP 108061 / JCM 11494 / NBRC 100937 / ID131577</strain>
    </source>
</reference>
<keyword evidence="5" id="KW-1185">Reference proteome</keyword>
<protein>
    <submittedName>
        <fullName evidence="4">Peptidase A24A prepilin type IV</fullName>
    </submittedName>
</protein>
<dbReference type="AlphaFoldDB" id="D3FCW1"/>
<evidence type="ECO:0000313" key="5">
    <source>
        <dbReference type="Proteomes" id="UP000008229"/>
    </source>
</evidence>
<dbReference type="InterPro" id="IPR000045">
    <property type="entry name" value="Prepilin_IV_endopep_pep"/>
</dbReference>
<dbReference type="GO" id="GO:0004190">
    <property type="term" value="F:aspartic-type endopeptidase activity"/>
    <property type="evidence" value="ECO:0007669"/>
    <property type="project" value="InterPro"/>
</dbReference>
<evidence type="ECO:0000256" key="1">
    <source>
        <dbReference type="ARBA" id="ARBA00005801"/>
    </source>
</evidence>
<dbReference type="Proteomes" id="UP000008229">
    <property type="component" value="Chromosome"/>
</dbReference>
<keyword evidence="2" id="KW-1133">Transmembrane helix</keyword>
<feature type="domain" description="Prepilin type IV endopeptidase peptidase" evidence="3">
    <location>
        <begin position="43"/>
        <end position="145"/>
    </location>
</feature>